<dbReference type="InterPro" id="IPR029058">
    <property type="entry name" value="AB_hydrolase_fold"/>
</dbReference>
<evidence type="ECO:0000259" key="1">
    <source>
        <dbReference type="Pfam" id="PF12697"/>
    </source>
</evidence>
<dbReference type="InterPro" id="IPR000073">
    <property type="entry name" value="AB_hydrolase_1"/>
</dbReference>
<dbReference type="Gene3D" id="3.40.50.1820">
    <property type="entry name" value="alpha/beta hydrolase"/>
    <property type="match status" value="1"/>
</dbReference>
<dbReference type="EMBL" id="CP138335">
    <property type="protein sequence ID" value="XBW07960.1"/>
    <property type="molecule type" value="Genomic_DNA"/>
</dbReference>
<gene>
    <name evidence="2" type="ORF">SAC06_10020</name>
</gene>
<dbReference type="KEGG" id="sapp:SAC06_10020"/>
<name>A0AAU7V792_9ACTO</name>
<dbReference type="SUPFAM" id="SSF53474">
    <property type="entry name" value="alpha/beta-Hydrolases"/>
    <property type="match status" value="1"/>
</dbReference>
<dbReference type="RefSeq" id="WP_350258160.1">
    <property type="nucleotide sequence ID" value="NZ_CP138335.1"/>
</dbReference>
<evidence type="ECO:0000313" key="2">
    <source>
        <dbReference type="EMBL" id="XBW07960.1"/>
    </source>
</evidence>
<proteinExistence type="predicted"/>
<accession>A0AAU7V792</accession>
<sequence>MSEISLVTPRGVNLAGNFVVPVDATDAAVLFSHSFFNNRESGKYFERLAAAYRKLGYATLKFDYSGHGESDDDIIVVDHQEEDLRAASGWLADQGFDRQLLHGHSFGTLAPLKARPAAVQSMILSGVITGPLSFDWEQIFSPSQLDELEQTGRTRIVDDSPSSRQYFEISKQTLQDLSLNRAADLVDDLSYPVLLLHDIDDEQAGLLEMTTDVFARLPDGSRVEAVRDANFGPGEKLPYLAGLCQEWARQHLPVRP</sequence>
<organism evidence="2">
    <name type="scientific">Scrofimicrobium appendicitidis</name>
    <dbReference type="NCBI Taxonomy" id="3079930"/>
    <lineage>
        <taxon>Bacteria</taxon>
        <taxon>Bacillati</taxon>
        <taxon>Actinomycetota</taxon>
        <taxon>Actinomycetes</taxon>
        <taxon>Actinomycetales</taxon>
        <taxon>Actinomycetaceae</taxon>
        <taxon>Scrofimicrobium</taxon>
    </lineage>
</organism>
<protein>
    <submittedName>
        <fullName evidence="2">Alpha/beta hydrolase</fullName>
    </submittedName>
</protein>
<dbReference type="GO" id="GO:0016787">
    <property type="term" value="F:hydrolase activity"/>
    <property type="evidence" value="ECO:0007669"/>
    <property type="project" value="UniProtKB-KW"/>
</dbReference>
<dbReference type="Pfam" id="PF12697">
    <property type="entry name" value="Abhydrolase_6"/>
    <property type="match status" value="1"/>
</dbReference>
<dbReference type="AlphaFoldDB" id="A0AAU7V792"/>
<reference evidence="2" key="1">
    <citation type="submission" date="2023-11" db="EMBL/GenBank/DDBJ databases">
        <title>Scrofimicrobium hongkongense sp. nov., isolated from a patient with peritonitis.</title>
        <authorList>
            <person name="Lao H.Y."/>
            <person name="Wong A.Y.P."/>
            <person name="Ng T.L."/>
            <person name="Wong R.Y.L."/>
            <person name="Yau M.C.Y."/>
            <person name="Lam J.Y.W."/>
            <person name="Siu G.K.H."/>
        </authorList>
    </citation>
    <scope>NUCLEOTIDE SEQUENCE</scope>
    <source>
        <strain evidence="2">R131</strain>
    </source>
</reference>
<feature type="domain" description="AB hydrolase-1" evidence="1">
    <location>
        <begin position="30"/>
        <end position="201"/>
    </location>
</feature>
<keyword evidence="2" id="KW-0378">Hydrolase</keyword>